<reference evidence="1 2" key="1">
    <citation type="submission" date="2019-06" db="EMBL/GenBank/DDBJ databases">
        <title>Ochrobactrum cricket sp.nov., isolated from the insect Teleogryllus occipitalis living in deserted cropland.</title>
        <authorList>
            <person name="Hu M."/>
        </authorList>
    </citation>
    <scope>NUCLEOTIDE SEQUENCE [LARGE SCALE GENOMIC DNA]</scope>
    <source>
        <strain evidence="1 2">LCB8</strain>
    </source>
</reference>
<evidence type="ECO:0000313" key="2">
    <source>
        <dbReference type="Proteomes" id="UP000312784"/>
    </source>
</evidence>
<evidence type="ECO:0000313" key="1">
    <source>
        <dbReference type="EMBL" id="TNV15842.1"/>
    </source>
</evidence>
<keyword evidence="2" id="KW-1185">Reference proteome</keyword>
<organism evidence="1 2">
    <name type="scientific">Ochrobactrum teleogrylli</name>
    <dbReference type="NCBI Taxonomy" id="2479765"/>
    <lineage>
        <taxon>Bacteria</taxon>
        <taxon>Pseudomonadati</taxon>
        <taxon>Pseudomonadota</taxon>
        <taxon>Alphaproteobacteria</taxon>
        <taxon>Hyphomicrobiales</taxon>
        <taxon>Brucellaceae</taxon>
        <taxon>Brucella/Ochrobactrum group</taxon>
        <taxon>Ochrobactrum</taxon>
    </lineage>
</organism>
<dbReference type="RefSeq" id="WP_140024926.1">
    <property type="nucleotide sequence ID" value="NZ_JBHUFG010000016.1"/>
</dbReference>
<dbReference type="Proteomes" id="UP000312784">
    <property type="component" value="Unassembled WGS sequence"/>
</dbReference>
<proteinExistence type="predicted"/>
<sequence>MYTDAPTDHREFACYDWLDHPVLTLNVEYNEGEHDHVEWSVFCEMSYSTVASGYAESIEAGKHAAAIIAKRTLMMLSALEDELAVN</sequence>
<name>A0ABY2Y3F3_9HYPH</name>
<accession>A0ABY2Y3F3</accession>
<comment type="caution">
    <text evidence="1">The sequence shown here is derived from an EMBL/GenBank/DDBJ whole genome shotgun (WGS) entry which is preliminary data.</text>
</comment>
<dbReference type="EMBL" id="VEWL01000006">
    <property type="protein sequence ID" value="TNV15842.1"/>
    <property type="molecule type" value="Genomic_DNA"/>
</dbReference>
<protein>
    <submittedName>
        <fullName evidence="1">Uncharacterized protein</fullName>
    </submittedName>
</protein>
<gene>
    <name evidence="1" type="ORF">FIC94_11180</name>
</gene>